<evidence type="ECO:0000313" key="4">
    <source>
        <dbReference type="EMBL" id="ACV57649.1"/>
    </source>
</evidence>
<dbReference type="RefSeq" id="WP_012810011.1">
    <property type="nucleotide sequence ID" value="NC_013205.1"/>
</dbReference>
<name>C8WSZ3_ALIAD</name>
<dbReference type="AlphaFoldDB" id="C8WSZ3"/>
<dbReference type="InterPro" id="IPR047976">
    <property type="entry name" value="Anti_VapB2-like"/>
</dbReference>
<gene>
    <name evidence="4" type="ordered locus">Aaci_0601</name>
</gene>
<reference evidence="5" key="1">
    <citation type="submission" date="2009-09" db="EMBL/GenBank/DDBJ databases">
        <title>The complete chromosome of Alicyclobacillus acidocaldarius subsp. acidocaldarius DSM 446.</title>
        <authorList>
            <consortium name="US DOE Joint Genome Institute (JGI-PGF)"/>
            <person name="Lucas S."/>
            <person name="Copeland A."/>
            <person name="Lapidus A."/>
            <person name="Glavina del Rio T."/>
            <person name="Dalin E."/>
            <person name="Tice H."/>
            <person name="Bruce D."/>
            <person name="Goodwin L."/>
            <person name="Pitluck S."/>
            <person name="Kyrpides N."/>
            <person name="Mavromatis K."/>
            <person name="Ivanova N."/>
            <person name="Ovchinnikova G."/>
            <person name="Chertkov O."/>
            <person name="Sims D."/>
            <person name="Brettin T."/>
            <person name="Detter J.C."/>
            <person name="Han C."/>
            <person name="Larimer F."/>
            <person name="Land M."/>
            <person name="Hauser L."/>
            <person name="Markowitz V."/>
            <person name="Cheng J.-F."/>
            <person name="Hugenholtz P."/>
            <person name="Woyke T."/>
            <person name="Wu D."/>
            <person name="Pukall R."/>
            <person name="Klenk H.-P."/>
            <person name="Eisen J.A."/>
        </authorList>
    </citation>
    <scope>NUCLEOTIDE SEQUENCE [LARGE SCALE GENOMIC DNA]</scope>
    <source>
        <strain evidence="5">ATCC 27009 / DSM 446 / BCRC 14685 / JCM 5260 / KCTC 1825 / NBRC 15652 / NCIMB 11725 / NRRL B-14509 / 104-IA</strain>
    </source>
</reference>
<dbReference type="InterPro" id="IPR037914">
    <property type="entry name" value="SpoVT-AbrB_sf"/>
</dbReference>
<dbReference type="GO" id="GO:0003677">
    <property type="term" value="F:DNA binding"/>
    <property type="evidence" value="ECO:0007669"/>
    <property type="project" value="UniProtKB-UniRule"/>
</dbReference>
<evidence type="ECO:0000313" key="5">
    <source>
        <dbReference type="Proteomes" id="UP000001917"/>
    </source>
</evidence>
<protein>
    <submittedName>
        <fullName evidence="4">SpoVT/AbrB domain protein</fullName>
    </submittedName>
</protein>
<reference evidence="4 5" key="2">
    <citation type="journal article" date="2010" name="Stand. Genomic Sci.">
        <title>Complete genome sequence of Alicyclobacillus acidocaldarius type strain (104-IA).</title>
        <authorList>
            <person name="Mavromatis K."/>
            <person name="Sikorski J."/>
            <person name="Lapidus A."/>
            <person name="Glavina Del Rio T."/>
            <person name="Copeland A."/>
            <person name="Tice H."/>
            <person name="Cheng J.F."/>
            <person name="Lucas S."/>
            <person name="Chen F."/>
            <person name="Nolan M."/>
            <person name="Bruce D."/>
            <person name="Goodwin L."/>
            <person name="Pitluck S."/>
            <person name="Ivanova N."/>
            <person name="Ovchinnikova G."/>
            <person name="Pati A."/>
            <person name="Chen A."/>
            <person name="Palaniappan K."/>
            <person name="Land M."/>
            <person name="Hauser L."/>
            <person name="Chang Y.J."/>
            <person name="Jeffries C.D."/>
            <person name="Chain P."/>
            <person name="Meincke L."/>
            <person name="Sims D."/>
            <person name="Chertkov O."/>
            <person name="Han C."/>
            <person name="Brettin T."/>
            <person name="Detter J.C."/>
            <person name="Wahrenburg C."/>
            <person name="Rohde M."/>
            <person name="Pukall R."/>
            <person name="Goker M."/>
            <person name="Bristow J."/>
            <person name="Eisen J.A."/>
            <person name="Markowitz V."/>
            <person name="Hugenholtz P."/>
            <person name="Klenk H.P."/>
            <person name="Kyrpides N.C."/>
        </authorList>
    </citation>
    <scope>NUCLEOTIDE SEQUENCE [LARGE SCALE GENOMIC DNA]</scope>
    <source>
        <strain evidence="5">ATCC 27009 / DSM 446 / BCRC 14685 / JCM 5260 / KCTC 1825 / NBRC 15652 / NCIMB 11725 / NRRL B-14509 / 104-IA</strain>
    </source>
</reference>
<dbReference type="EMBL" id="CP001727">
    <property type="protein sequence ID" value="ACV57649.1"/>
    <property type="molecule type" value="Genomic_DNA"/>
</dbReference>
<dbReference type="KEGG" id="aac:Aaci_0601"/>
<dbReference type="NCBIfam" id="NF040493">
    <property type="entry name" value="TA_anti_VapB"/>
    <property type="match status" value="1"/>
</dbReference>
<dbReference type="PROSITE" id="PS51740">
    <property type="entry name" value="SPOVT_ABRB"/>
    <property type="match status" value="1"/>
</dbReference>
<evidence type="ECO:0000256" key="2">
    <source>
        <dbReference type="PROSITE-ProRule" id="PRU01076"/>
    </source>
</evidence>
<evidence type="ECO:0000256" key="1">
    <source>
        <dbReference type="ARBA" id="ARBA00007924"/>
    </source>
</evidence>
<proteinExistence type="inferred from homology"/>
<accession>C8WSZ3</accession>
<dbReference type="PANTHER" id="PTHR37550">
    <property type="entry name" value="ANTITOXIN VAPB1"/>
    <property type="match status" value="1"/>
</dbReference>
<dbReference type="InterPro" id="IPR007159">
    <property type="entry name" value="SpoVT-AbrB_dom"/>
</dbReference>
<dbReference type="Pfam" id="PF04014">
    <property type="entry name" value="MazE_antitoxin"/>
    <property type="match status" value="1"/>
</dbReference>
<evidence type="ECO:0000259" key="3">
    <source>
        <dbReference type="PROSITE" id="PS51740"/>
    </source>
</evidence>
<dbReference type="eggNOG" id="COG4456">
    <property type="taxonomic scope" value="Bacteria"/>
</dbReference>
<dbReference type="InterPro" id="IPR051734">
    <property type="entry name" value="VapB_TA_antitoxins"/>
</dbReference>
<keyword evidence="2" id="KW-0238">DNA-binding</keyword>
<keyword evidence="5" id="KW-1185">Reference proteome</keyword>
<dbReference type="Gene3D" id="2.10.260.10">
    <property type="match status" value="1"/>
</dbReference>
<dbReference type="PANTHER" id="PTHR37550:SF3">
    <property type="entry name" value="ANTITOXIN VAPB1"/>
    <property type="match status" value="1"/>
</dbReference>
<dbReference type="SMART" id="SM00966">
    <property type="entry name" value="SpoVT_AbrB"/>
    <property type="match status" value="1"/>
</dbReference>
<sequence>MEKAKLFQNGSSQAVRLPKAYRFDGDEVYVKRIGEAVVLLPMDGAWDTMAEALRMFSEDLVLERDEPLTDVRESL</sequence>
<dbReference type="Proteomes" id="UP000001917">
    <property type="component" value="Chromosome"/>
</dbReference>
<dbReference type="STRING" id="521098.Aaci_0601"/>
<comment type="similarity">
    <text evidence="1">Belongs to the VapB family.</text>
</comment>
<organism evidence="4 5">
    <name type="scientific">Alicyclobacillus acidocaldarius subsp. acidocaldarius (strain ATCC 27009 / DSM 446 / BCRC 14685 / JCM 5260 / KCTC 1825 / NBRC 15652 / NCIMB 11725 / NRRL B-14509 / 104-IA)</name>
    <name type="common">Bacillus acidocaldarius</name>
    <dbReference type="NCBI Taxonomy" id="521098"/>
    <lineage>
        <taxon>Bacteria</taxon>
        <taxon>Bacillati</taxon>
        <taxon>Bacillota</taxon>
        <taxon>Bacilli</taxon>
        <taxon>Bacillales</taxon>
        <taxon>Alicyclobacillaceae</taxon>
        <taxon>Alicyclobacillus</taxon>
    </lineage>
</organism>
<feature type="domain" description="SpoVT-AbrB" evidence="3">
    <location>
        <begin position="4"/>
        <end position="44"/>
    </location>
</feature>
<dbReference type="SUPFAM" id="SSF89447">
    <property type="entry name" value="AbrB/MazE/MraZ-like"/>
    <property type="match status" value="1"/>
</dbReference>
<dbReference type="HOGENOM" id="CLU_162018_2_2_9"/>